<keyword evidence="2 6" id="KW-0812">Transmembrane</keyword>
<accession>A0A0T6LQ14</accession>
<evidence type="ECO:0000256" key="2">
    <source>
        <dbReference type="ARBA" id="ARBA00022692"/>
    </source>
</evidence>
<keyword evidence="9" id="KW-1185">Reference proteome</keyword>
<feature type="transmembrane region" description="Helical" evidence="6">
    <location>
        <begin position="64"/>
        <end position="85"/>
    </location>
</feature>
<dbReference type="AlphaFoldDB" id="A0A0T6LQ14"/>
<dbReference type="eggNOG" id="COG3307">
    <property type="taxonomic scope" value="Bacteria"/>
</dbReference>
<proteinExistence type="predicted"/>
<gene>
    <name evidence="8" type="ORF">AQ490_25720</name>
</gene>
<evidence type="ECO:0000256" key="1">
    <source>
        <dbReference type="ARBA" id="ARBA00004141"/>
    </source>
</evidence>
<protein>
    <submittedName>
        <fullName evidence="8">O-antigen polymerase</fullName>
    </submittedName>
</protein>
<feature type="transmembrane region" description="Helical" evidence="6">
    <location>
        <begin position="129"/>
        <end position="155"/>
    </location>
</feature>
<evidence type="ECO:0000259" key="7">
    <source>
        <dbReference type="Pfam" id="PF04932"/>
    </source>
</evidence>
<dbReference type="STRING" id="76728.AQ490_25720"/>
<dbReference type="Pfam" id="PF04932">
    <property type="entry name" value="Wzy_C"/>
    <property type="match status" value="1"/>
</dbReference>
<feature type="region of interest" description="Disordered" evidence="5">
    <location>
        <begin position="325"/>
        <end position="355"/>
    </location>
</feature>
<evidence type="ECO:0000256" key="6">
    <source>
        <dbReference type="SAM" id="Phobius"/>
    </source>
</evidence>
<dbReference type="EMBL" id="LLZU01000027">
    <property type="protein sequence ID" value="KRV48206.1"/>
    <property type="molecule type" value="Genomic_DNA"/>
</dbReference>
<keyword evidence="3 6" id="KW-1133">Transmembrane helix</keyword>
<evidence type="ECO:0000313" key="8">
    <source>
        <dbReference type="EMBL" id="KRV48206.1"/>
    </source>
</evidence>
<feature type="transmembrane region" description="Helical" evidence="6">
    <location>
        <begin position="14"/>
        <end position="33"/>
    </location>
</feature>
<feature type="transmembrane region" description="Helical" evidence="6">
    <location>
        <begin position="97"/>
        <end position="117"/>
    </location>
</feature>
<dbReference type="OrthoDB" id="4350326at2"/>
<feature type="region of interest" description="Disordered" evidence="5">
    <location>
        <begin position="225"/>
        <end position="251"/>
    </location>
</feature>
<organism evidence="8 9">
    <name type="scientific">Wenjunlia vitaminophila</name>
    <name type="common">Streptomyces vitaminophilus</name>
    <dbReference type="NCBI Taxonomy" id="76728"/>
    <lineage>
        <taxon>Bacteria</taxon>
        <taxon>Bacillati</taxon>
        <taxon>Actinomycetota</taxon>
        <taxon>Actinomycetes</taxon>
        <taxon>Kitasatosporales</taxon>
        <taxon>Streptomycetaceae</taxon>
        <taxon>Wenjunlia</taxon>
    </lineage>
</organism>
<dbReference type="InterPro" id="IPR007016">
    <property type="entry name" value="O-antigen_ligase-rel_domated"/>
</dbReference>
<evidence type="ECO:0000256" key="3">
    <source>
        <dbReference type="ARBA" id="ARBA00022989"/>
    </source>
</evidence>
<dbReference type="InterPro" id="IPR051533">
    <property type="entry name" value="WaaL-like"/>
</dbReference>
<reference evidence="8 9" key="1">
    <citation type="submission" date="2015-10" db="EMBL/GenBank/DDBJ databases">
        <title>Draft genome sequence of pyrrolomycin-producing Streptomyces vitaminophilus.</title>
        <authorList>
            <person name="Graham D.E."/>
            <person name="Mahan K.M."/>
            <person name="Klingeman D.M."/>
            <person name="Hettich R.L."/>
            <person name="Parry R.J."/>
        </authorList>
    </citation>
    <scope>NUCLEOTIDE SEQUENCE [LARGE SCALE GENOMIC DNA]</scope>
    <source>
        <strain evidence="8 9">ATCC 31673</strain>
    </source>
</reference>
<name>A0A0T6LQ14_WENVI</name>
<comment type="caution">
    <text evidence="8">The sequence shown here is derived from an EMBL/GenBank/DDBJ whole genome shotgun (WGS) entry which is preliminary data.</text>
</comment>
<dbReference type="PANTHER" id="PTHR37422">
    <property type="entry name" value="TEICHURONIC ACID BIOSYNTHESIS PROTEIN TUAE"/>
    <property type="match status" value="1"/>
</dbReference>
<evidence type="ECO:0000256" key="5">
    <source>
        <dbReference type="SAM" id="MobiDB-lite"/>
    </source>
</evidence>
<sequence>MPSSHEQNSNAPDLVGAAFLVCCALWALISAAGRDARPEGFLLALLAVVAGYAAGRIAGAVLPLAAPALAAFAVVAVVGCVPDGLSGEPLAPPLGYSNANAALLTLAAGAACCAAWATRITPLRLALRLLAVTAAGMSLALGSLAGGAAAFGVVLCSLAAARVRRRLLGLAALALCSAAVVTSTFLVGADRMPEPDVVRTQLTEERVSLWHDAVALVEKDPLRGVGPDRFGQESPAARGEADADKARSAGLQQAAEQGVPGVLLLSGAYLWTFFALWRSGRSTPVVLTAAAALTGLAAQASVDSVLSYAAVTSGAGLLAGMATARRLTDEPADEDEPGPRSEPDRLPTSAGGWSP</sequence>
<feature type="transmembrane region" description="Helical" evidence="6">
    <location>
        <begin position="40"/>
        <end position="58"/>
    </location>
</feature>
<dbReference type="PANTHER" id="PTHR37422:SF13">
    <property type="entry name" value="LIPOPOLYSACCHARIDE BIOSYNTHESIS PROTEIN PA4999-RELATED"/>
    <property type="match status" value="1"/>
</dbReference>
<dbReference type="GO" id="GO:0016020">
    <property type="term" value="C:membrane"/>
    <property type="evidence" value="ECO:0007669"/>
    <property type="project" value="UniProtKB-SubCell"/>
</dbReference>
<dbReference type="Proteomes" id="UP000050867">
    <property type="component" value="Unassembled WGS sequence"/>
</dbReference>
<evidence type="ECO:0000256" key="4">
    <source>
        <dbReference type="ARBA" id="ARBA00023136"/>
    </source>
</evidence>
<feature type="domain" description="O-antigen ligase-related" evidence="7">
    <location>
        <begin position="130"/>
        <end position="265"/>
    </location>
</feature>
<evidence type="ECO:0000313" key="9">
    <source>
        <dbReference type="Proteomes" id="UP000050867"/>
    </source>
</evidence>
<comment type="subcellular location">
    <subcellularLocation>
        <location evidence="1">Membrane</location>
        <topology evidence="1">Multi-pass membrane protein</topology>
    </subcellularLocation>
</comment>
<keyword evidence="4 6" id="KW-0472">Membrane</keyword>
<feature type="transmembrane region" description="Helical" evidence="6">
    <location>
        <begin position="167"/>
        <end position="189"/>
    </location>
</feature>